<keyword evidence="3" id="KW-1185">Reference proteome</keyword>
<sequence length="53" mass="5800">MESGSEKPAIFKKPMENGKTAERSSGTSAKRTKKSAYQECRDIPAILSAGMFF</sequence>
<accession>A0AAN0T847</accession>
<dbReference type="AlphaFoldDB" id="A0AAN0T847"/>
<name>A0AAN0T847_HEYCO</name>
<reference evidence="3" key="1">
    <citation type="submission" date="2015-01" db="EMBL/GenBank/DDBJ databases">
        <title>Comparative genome analysis of Bacillus coagulans HM-08, Clostridium butyricum HM-68, Bacillus subtilis HM-66 and Bacillus paralicheniformis BL-09.</title>
        <authorList>
            <person name="Zhang H."/>
        </authorList>
    </citation>
    <scope>NUCLEOTIDE SEQUENCE [LARGE SCALE GENOMIC DNA]</scope>
    <source>
        <strain evidence="3">HM-08</strain>
    </source>
</reference>
<organism evidence="2 3">
    <name type="scientific">Heyndrickxia coagulans</name>
    <name type="common">Weizmannia coagulans</name>
    <dbReference type="NCBI Taxonomy" id="1398"/>
    <lineage>
        <taxon>Bacteria</taxon>
        <taxon>Bacillati</taxon>
        <taxon>Bacillota</taxon>
        <taxon>Bacilli</taxon>
        <taxon>Bacillales</taxon>
        <taxon>Bacillaceae</taxon>
        <taxon>Heyndrickxia</taxon>
    </lineage>
</organism>
<evidence type="ECO:0000256" key="1">
    <source>
        <dbReference type="SAM" id="MobiDB-lite"/>
    </source>
</evidence>
<dbReference type="Proteomes" id="UP000032024">
    <property type="component" value="Chromosome"/>
</dbReference>
<evidence type="ECO:0000313" key="2">
    <source>
        <dbReference type="EMBL" id="AJO24642.1"/>
    </source>
</evidence>
<evidence type="ECO:0000313" key="3">
    <source>
        <dbReference type="Proteomes" id="UP000032024"/>
    </source>
</evidence>
<dbReference type="EMBL" id="CP010525">
    <property type="protein sequence ID" value="AJO24642.1"/>
    <property type="molecule type" value="Genomic_DNA"/>
</dbReference>
<protein>
    <submittedName>
        <fullName evidence="2">Uncharacterized protein</fullName>
    </submittedName>
</protein>
<feature type="compositionally biased region" description="Basic and acidic residues" evidence="1">
    <location>
        <begin position="13"/>
        <end position="22"/>
    </location>
</feature>
<feature type="region of interest" description="Disordered" evidence="1">
    <location>
        <begin position="1"/>
        <end position="35"/>
    </location>
</feature>
<gene>
    <name evidence="2" type="ORF">SB48_HM08orf06116</name>
</gene>
<proteinExistence type="predicted"/>